<dbReference type="GO" id="GO:0009116">
    <property type="term" value="P:nucleoside metabolic process"/>
    <property type="evidence" value="ECO:0007669"/>
    <property type="project" value="InterPro"/>
</dbReference>
<dbReference type="EC" id="3.2.2.4" evidence="2"/>
<name>S6V9Y6_PSESF</name>
<keyword evidence="2" id="KW-0378">Hydrolase</keyword>
<dbReference type="PATRIC" id="fig|1194404.4.peg.29"/>
<evidence type="ECO:0000313" key="2">
    <source>
        <dbReference type="EMBL" id="EPN64571.1"/>
    </source>
</evidence>
<dbReference type="InterPro" id="IPR037109">
    <property type="entry name" value="AMP_N_sf"/>
</dbReference>
<keyword evidence="2" id="KW-0326">Glycosidase</keyword>
<dbReference type="GO" id="GO:0008714">
    <property type="term" value="F:AMP nucleosidase activity"/>
    <property type="evidence" value="ECO:0007669"/>
    <property type="project" value="UniProtKB-EC"/>
</dbReference>
<feature type="non-terminal residue" evidence="2">
    <location>
        <position position="102"/>
    </location>
</feature>
<dbReference type="InterPro" id="IPR018953">
    <property type="entry name" value="AMP_nucleoside_Pase_N"/>
</dbReference>
<accession>S6V9Y6</accession>
<evidence type="ECO:0000259" key="1">
    <source>
        <dbReference type="Pfam" id="PF10423"/>
    </source>
</evidence>
<dbReference type="SUPFAM" id="SSF53167">
    <property type="entry name" value="Purine and uridine phosphorylases"/>
    <property type="match status" value="1"/>
</dbReference>
<dbReference type="AlphaFoldDB" id="S6V9Y6"/>
<protein>
    <submittedName>
        <fullName evidence="2">AMP nucleosidase</fullName>
        <ecNumber evidence="2">3.2.2.4</ecNumber>
    </submittedName>
</protein>
<comment type="caution">
    <text evidence="2">The sequence shown here is derived from an EMBL/GenBank/DDBJ whole genome shotgun (WGS) entry which is preliminary data.</text>
</comment>
<dbReference type="Gene3D" id="3.30.1730.10">
    <property type="entry name" value="AMP nucleoside phosphorylase, N-terminal domain"/>
    <property type="match status" value="2"/>
</dbReference>
<dbReference type="EMBL" id="AOKG01000008">
    <property type="protein sequence ID" value="EPN64571.1"/>
    <property type="molecule type" value="Genomic_DNA"/>
</dbReference>
<proteinExistence type="predicted"/>
<dbReference type="Proteomes" id="UP000015729">
    <property type="component" value="Unassembled WGS sequence"/>
</dbReference>
<sequence length="102" mass="11637">MTQAFVVVDTAEQAVERLAELHERATSALSQALKRYLKDRVEPTAEERAQFSYPQLRVTQPKAFKKYLLEQLVPLMSDFTVTVEVGMSEQSIPYPYVVEQGD</sequence>
<gene>
    <name evidence="2" type="ORF">A244_00145</name>
</gene>
<reference evidence="2" key="2">
    <citation type="submission" date="2013-01" db="EMBL/GenBank/DDBJ databases">
        <authorList>
            <person name="Lu A.Y."/>
            <person name="Fiers M.W.E.J."/>
            <person name="Templeton M."/>
        </authorList>
    </citation>
    <scope>NUCLEOTIDE SEQUENCE</scope>
    <source>
        <strain evidence="2">ICMP 18807</strain>
    </source>
</reference>
<dbReference type="Pfam" id="PF10423">
    <property type="entry name" value="AMNp_N"/>
    <property type="match status" value="1"/>
</dbReference>
<dbReference type="InterPro" id="IPR035994">
    <property type="entry name" value="Nucleoside_phosphorylase_sf"/>
</dbReference>
<organism evidence="2">
    <name type="scientific">Pseudomonas syringae pv. actinidiae ICMP 18807</name>
    <dbReference type="NCBI Taxonomy" id="1194404"/>
    <lineage>
        <taxon>Bacteria</taxon>
        <taxon>Pseudomonadati</taxon>
        <taxon>Pseudomonadota</taxon>
        <taxon>Gammaproteobacteria</taxon>
        <taxon>Pseudomonadales</taxon>
        <taxon>Pseudomonadaceae</taxon>
        <taxon>Pseudomonas</taxon>
        <taxon>Pseudomonas syringae</taxon>
    </lineage>
</organism>
<reference evidence="2" key="1">
    <citation type="journal article" date="2013" name="PLoS Pathog.">
        <title>Genomic analysis of the Kiwifruit pathogen Pseudomonas syringae pv. actinidiae provides insight into the origins of an emergent plant disease.</title>
        <authorList>
            <person name="McCann H.C."/>
            <person name="Rikkerink E.H."/>
            <person name="Bertels F."/>
            <person name="Fiers M."/>
            <person name="Lu A."/>
            <person name="Rees-George J."/>
            <person name="Andersen M.T."/>
            <person name="Gleave A.P."/>
            <person name="Haubold B."/>
            <person name="Wohlers M.W."/>
            <person name="Guttman D.S."/>
            <person name="Wang P.W."/>
            <person name="Straub C."/>
            <person name="Vanneste J.L."/>
            <person name="Rainey P.B."/>
            <person name="Templeton M.D."/>
        </authorList>
    </citation>
    <scope>NUCLEOTIDE SEQUENCE [LARGE SCALE GENOMIC DNA]</scope>
    <source>
        <strain evidence="2">ICMP 18807</strain>
    </source>
</reference>
<feature type="domain" description="AMP nucleoside phosphorylase N-terminal" evidence="1">
    <location>
        <begin position="58"/>
        <end position="101"/>
    </location>
</feature>